<dbReference type="EMBL" id="JANRMS010001310">
    <property type="protein sequence ID" value="KAJ3529248.1"/>
    <property type="molecule type" value="Genomic_DNA"/>
</dbReference>
<gene>
    <name evidence="1" type="ORF">NM208_g9847</name>
</gene>
<proteinExistence type="predicted"/>
<keyword evidence="2" id="KW-1185">Reference proteome</keyword>
<reference evidence="1" key="1">
    <citation type="submission" date="2022-08" db="EMBL/GenBank/DDBJ databases">
        <title>Genome Sequence of Fusarium decemcellulare.</title>
        <authorList>
            <person name="Buettner E."/>
        </authorList>
    </citation>
    <scope>NUCLEOTIDE SEQUENCE</scope>
    <source>
        <strain evidence="1">Babe19</strain>
    </source>
</reference>
<accession>A0ACC1S071</accession>
<comment type="caution">
    <text evidence="1">The sequence shown here is derived from an EMBL/GenBank/DDBJ whole genome shotgun (WGS) entry which is preliminary data.</text>
</comment>
<sequence>MENVIVSCILHDMGWAKTESLLSADKRFEVDGANIAKDFLQSEKWDETRVQRAWDAIALHTTPSIAMYGAPEVALTNLGITAEFLGPNFPNGPGGDNMITMEEYKAVLKVFPRANFNVDAVTQIMCGLCRNKPQTTYDNFVGWFGLHFGTDGKGGGKEDYAKAWEENQSSKLLSSALGYLQTLDEK</sequence>
<dbReference type="Proteomes" id="UP001148629">
    <property type="component" value="Unassembled WGS sequence"/>
</dbReference>
<protein>
    <submittedName>
        <fullName evidence="1">Uncharacterized protein</fullName>
    </submittedName>
</protein>
<evidence type="ECO:0000313" key="1">
    <source>
        <dbReference type="EMBL" id="KAJ3529248.1"/>
    </source>
</evidence>
<name>A0ACC1S071_9HYPO</name>
<organism evidence="1 2">
    <name type="scientific">Fusarium decemcellulare</name>
    <dbReference type="NCBI Taxonomy" id="57161"/>
    <lineage>
        <taxon>Eukaryota</taxon>
        <taxon>Fungi</taxon>
        <taxon>Dikarya</taxon>
        <taxon>Ascomycota</taxon>
        <taxon>Pezizomycotina</taxon>
        <taxon>Sordariomycetes</taxon>
        <taxon>Hypocreomycetidae</taxon>
        <taxon>Hypocreales</taxon>
        <taxon>Nectriaceae</taxon>
        <taxon>Fusarium</taxon>
        <taxon>Fusarium decemcellulare species complex</taxon>
    </lineage>
</organism>
<evidence type="ECO:0000313" key="2">
    <source>
        <dbReference type="Proteomes" id="UP001148629"/>
    </source>
</evidence>